<protein>
    <recommendedName>
        <fullName evidence="4">Type II secretion system protein GspG C-terminal domain-containing protein</fullName>
    </recommendedName>
</protein>
<dbReference type="RefSeq" id="WP_005190766.1">
    <property type="nucleotide sequence ID" value="NZ_KB850050.1"/>
</dbReference>
<dbReference type="eggNOG" id="COG2165">
    <property type="taxonomic scope" value="Bacteria"/>
</dbReference>
<evidence type="ECO:0000313" key="3">
    <source>
        <dbReference type="Proteomes" id="UP000013261"/>
    </source>
</evidence>
<dbReference type="AlphaFoldDB" id="N9L9R5"/>
<accession>N9L9R5</accession>
<evidence type="ECO:0008006" key="4">
    <source>
        <dbReference type="Google" id="ProtNLM"/>
    </source>
</evidence>
<comment type="caution">
    <text evidence="2">The sequence shown here is derived from an EMBL/GenBank/DDBJ whole genome shotgun (WGS) entry which is preliminary data.</text>
</comment>
<keyword evidence="1" id="KW-0812">Transmembrane</keyword>
<evidence type="ECO:0000256" key="1">
    <source>
        <dbReference type="SAM" id="Phobius"/>
    </source>
</evidence>
<dbReference type="HOGENOM" id="CLU_088953_1_0_6"/>
<feature type="transmembrane region" description="Helical" evidence="1">
    <location>
        <begin position="12"/>
        <end position="32"/>
    </location>
</feature>
<dbReference type="Proteomes" id="UP000013261">
    <property type="component" value="Unassembled WGS sequence"/>
</dbReference>
<dbReference type="OrthoDB" id="5608857at2"/>
<keyword evidence="1" id="KW-0472">Membrane</keyword>
<evidence type="ECO:0000313" key="2">
    <source>
        <dbReference type="EMBL" id="ENW93018.1"/>
    </source>
</evidence>
<dbReference type="EMBL" id="APRL01000013">
    <property type="protein sequence ID" value="ENW93018.1"/>
    <property type="molecule type" value="Genomic_DNA"/>
</dbReference>
<organism evidence="2 3">
    <name type="scientific">Acinetobacter dispersus</name>
    <dbReference type="NCBI Taxonomy" id="70348"/>
    <lineage>
        <taxon>Bacteria</taxon>
        <taxon>Pseudomonadati</taxon>
        <taxon>Pseudomonadota</taxon>
        <taxon>Gammaproteobacteria</taxon>
        <taxon>Moraxellales</taxon>
        <taxon>Moraxellaceae</taxon>
        <taxon>Acinetobacter</taxon>
    </lineage>
</organism>
<sequence length="154" mass="18072">MNSSLSSSQRGITYLWMLFFVFLLSLGLGKSLEVFSLMEQRQKEQELLYVGKIYQEAIKQYYLSGQEENKYPAHLEDLLKDSRYIVTRRYIRQLYSDPLTNQDFLPIFSAEGGICGVKSRSIKKPVKTFFKEDELQIFTDAKSYQQWEFKSGCL</sequence>
<keyword evidence="1" id="KW-1133">Transmembrane helix</keyword>
<reference evidence="2 3" key="1">
    <citation type="submission" date="2013-02" db="EMBL/GenBank/DDBJ databases">
        <title>The Genome Sequence of Acinetobacter sp. ANC 4105.</title>
        <authorList>
            <consortium name="The Broad Institute Genome Sequencing Platform"/>
            <consortium name="The Broad Institute Genome Sequencing Center for Infectious Disease"/>
            <person name="Cerqueira G."/>
            <person name="Feldgarden M."/>
            <person name="Courvalin P."/>
            <person name="Perichon B."/>
            <person name="Grillot-Courvalin C."/>
            <person name="Clermont D."/>
            <person name="Rocha E."/>
            <person name="Yoon E.-J."/>
            <person name="Nemec A."/>
            <person name="Walker B."/>
            <person name="Young S.K."/>
            <person name="Zeng Q."/>
            <person name="Gargeya S."/>
            <person name="Fitzgerald M."/>
            <person name="Haas B."/>
            <person name="Abouelleil A."/>
            <person name="Alvarado L."/>
            <person name="Arachchi H.M."/>
            <person name="Berlin A.M."/>
            <person name="Chapman S.B."/>
            <person name="Dewar J."/>
            <person name="Goldberg J."/>
            <person name="Griggs A."/>
            <person name="Gujja S."/>
            <person name="Hansen M."/>
            <person name="Howarth C."/>
            <person name="Imamovic A."/>
            <person name="Larimer J."/>
            <person name="McCowan C."/>
            <person name="Murphy C."/>
            <person name="Neiman D."/>
            <person name="Pearson M."/>
            <person name="Priest M."/>
            <person name="Roberts A."/>
            <person name="Saif S."/>
            <person name="Shea T."/>
            <person name="Sisk P."/>
            <person name="Sykes S."/>
            <person name="Wortman J."/>
            <person name="Nusbaum C."/>
            <person name="Birren B."/>
        </authorList>
    </citation>
    <scope>NUCLEOTIDE SEQUENCE [LARGE SCALE GENOMIC DNA]</scope>
    <source>
        <strain evidence="2 3">ANC 4105</strain>
    </source>
</reference>
<proteinExistence type="predicted"/>
<name>N9L9R5_9GAMM</name>
<gene>
    <name evidence="2" type="ORF">F904_02961</name>
</gene>
<keyword evidence="3" id="KW-1185">Reference proteome</keyword>